<dbReference type="WBParaSite" id="TTAC_0000514701-mRNA-1">
    <property type="protein sequence ID" value="TTAC_0000514701-mRNA-1"/>
    <property type="gene ID" value="TTAC_0000514701"/>
</dbReference>
<protein>
    <submittedName>
        <fullName evidence="1">Oxidative stress-induced growth inhibitor 2</fullName>
    </submittedName>
</protein>
<proteinExistence type="predicted"/>
<organism evidence="1">
    <name type="scientific">Hydatigena taeniaeformis</name>
    <name type="common">Feline tapeworm</name>
    <name type="synonym">Taenia taeniaeformis</name>
    <dbReference type="NCBI Taxonomy" id="6205"/>
    <lineage>
        <taxon>Eukaryota</taxon>
        <taxon>Metazoa</taxon>
        <taxon>Spiralia</taxon>
        <taxon>Lophotrochozoa</taxon>
        <taxon>Platyhelminthes</taxon>
        <taxon>Cestoda</taxon>
        <taxon>Eucestoda</taxon>
        <taxon>Cyclophyllidea</taxon>
        <taxon>Taeniidae</taxon>
        <taxon>Hydatigera</taxon>
    </lineage>
</organism>
<reference evidence="1" key="1">
    <citation type="submission" date="2017-02" db="UniProtKB">
        <authorList>
            <consortium name="WormBaseParasite"/>
        </authorList>
    </citation>
    <scope>IDENTIFICATION</scope>
</reference>
<sequence length="103" mass="11277">LEMQVSGSNRRENDWSAFIPNGGFSVKKPPLLIGLGPSPTAVNFLQEELGHNLAPNTADFAFTRPLHPPKFSTCGGGDPTRSEHRGNLEMKELMGLDVEKNFI</sequence>
<accession>A0A0R3WWK7</accession>
<evidence type="ECO:0000313" key="1">
    <source>
        <dbReference type="WBParaSite" id="TTAC_0000514701-mRNA-1"/>
    </source>
</evidence>
<name>A0A0R3WWK7_HYDTA</name>
<dbReference type="AlphaFoldDB" id="A0A0R3WWK7"/>